<feature type="signal peptide" evidence="7">
    <location>
        <begin position="1"/>
        <end position="16"/>
    </location>
</feature>
<evidence type="ECO:0000256" key="5">
    <source>
        <dbReference type="RuleBase" id="RU363034"/>
    </source>
</evidence>
<evidence type="ECO:0000313" key="10">
    <source>
        <dbReference type="Proteomes" id="UP001369086"/>
    </source>
</evidence>
<evidence type="ECO:0000256" key="2">
    <source>
        <dbReference type="ARBA" id="ARBA00022801"/>
    </source>
</evidence>
<dbReference type="Pfam" id="PF00089">
    <property type="entry name" value="Trypsin"/>
    <property type="match status" value="1"/>
</dbReference>
<dbReference type="PANTHER" id="PTHR24252:SF7">
    <property type="entry name" value="HYALIN"/>
    <property type="match status" value="1"/>
</dbReference>
<dbReference type="InterPro" id="IPR009003">
    <property type="entry name" value="Peptidase_S1_PA"/>
</dbReference>
<dbReference type="Gene3D" id="2.40.10.10">
    <property type="entry name" value="Trypsin-like serine proteases"/>
    <property type="match status" value="1"/>
</dbReference>
<feature type="domain" description="Peptidase S1" evidence="8">
    <location>
        <begin position="28"/>
        <end position="263"/>
    </location>
</feature>
<keyword evidence="1 5" id="KW-0645">Protease</keyword>
<dbReference type="CDD" id="cd00190">
    <property type="entry name" value="Tryp_SPc"/>
    <property type="match status" value="1"/>
</dbReference>
<dbReference type="InterPro" id="IPR043504">
    <property type="entry name" value="Peptidase_S1_PA_chymotrypsin"/>
</dbReference>
<dbReference type="SMART" id="SM00020">
    <property type="entry name" value="Tryp_SPc"/>
    <property type="match status" value="1"/>
</dbReference>
<evidence type="ECO:0000313" key="9">
    <source>
        <dbReference type="EMBL" id="KAK6467699.1"/>
    </source>
</evidence>
<feature type="chain" id="PRO_5045638565" evidence="7">
    <location>
        <begin position="17"/>
        <end position="312"/>
    </location>
</feature>
<evidence type="ECO:0000256" key="1">
    <source>
        <dbReference type="ARBA" id="ARBA00022670"/>
    </source>
</evidence>
<keyword evidence="6" id="KW-1133">Transmembrane helix</keyword>
<keyword evidence="7" id="KW-0732">Signal</keyword>
<gene>
    <name evidence="9" type="ORF">HHUSO_G34730</name>
</gene>
<accession>A0ABR0Y5H8</accession>
<sequence>MVYLAGFLISTPSAEASECGSPVLNSRIVGGTPAEVGSWPWQVSLHLSGSHVCGGSLISANWVLSAAHCFEGNSDPSLWTVVLGQIDLSSLDPSGILNGVQRVIVHPAFNSQTMDNDMALLELNRSVTFTEYIMPVCLAESSSTFYTDTECWATGWGATAEGVPLPENDTLREVTLPIIGNQQCGCLYVSEGEITDNMMCAGLLQGGKDSCQGDSGGPLVCKQGSTWVQAGVVSFGIGCAQAGFPGVYARVSQYEAWIQTYTGEEVGFVTFQSTGLDLDTCALLGPQYAISAANTATYSLLFMALVSVIWSM</sequence>
<reference evidence="9 10" key="1">
    <citation type="submission" date="2021-05" db="EMBL/GenBank/DDBJ databases">
        <authorList>
            <person name="Zahm M."/>
            <person name="Klopp C."/>
            <person name="Cabau C."/>
            <person name="Kuhl H."/>
            <person name="Suciu R."/>
            <person name="Ciorpac M."/>
            <person name="Holostenco D."/>
            <person name="Gessner J."/>
            <person name="Wuertz S."/>
            <person name="Hohne C."/>
            <person name="Stock M."/>
            <person name="Gislard M."/>
            <person name="Lluch J."/>
            <person name="Milhes M."/>
            <person name="Lampietro C."/>
            <person name="Lopez Roques C."/>
            <person name="Donnadieu C."/>
            <person name="Du K."/>
            <person name="Schartl M."/>
            <person name="Guiguen Y."/>
        </authorList>
    </citation>
    <scope>NUCLEOTIDE SEQUENCE [LARGE SCALE GENOMIC DNA]</scope>
    <source>
        <strain evidence="9">Hh-F2</strain>
        <tissue evidence="9">Blood</tissue>
    </source>
</reference>
<dbReference type="SUPFAM" id="SSF50494">
    <property type="entry name" value="Trypsin-like serine proteases"/>
    <property type="match status" value="1"/>
</dbReference>
<evidence type="ECO:0000256" key="4">
    <source>
        <dbReference type="ARBA" id="ARBA00023157"/>
    </source>
</evidence>
<keyword evidence="6" id="KW-0472">Membrane</keyword>
<protein>
    <submittedName>
        <fullName evidence="9">Serine protease 27-like</fullName>
    </submittedName>
</protein>
<keyword evidence="6" id="KW-0812">Transmembrane</keyword>
<evidence type="ECO:0000256" key="6">
    <source>
        <dbReference type="SAM" id="Phobius"/>
    </source>
</evidence>
<dbReference type="PRINTS" id="PR00722">
    <property type="entry name" value="CHYMOTRYPSIN"/>
</dbReference>
<evidence type="ECO:0000256" key="3">
    <source>
        <dbReference type="ARBA" id="ARBA00022825"/>
    </source>
</evidence>
<dbReference type="PROSITE" id="PS50240">
    <property type="entry name" value="TRYPSIN_DOM"/>
    <property type="match status" value="1"/>
</dbReference>
<keyword evidence="2 5" id="KW-0378">Hydrolase</keyword>
<comment type="caution">
    <text evidence="9">The sequence shown here is derived from an EMBL/GenBank/DDBJ whole genome shotgun (WGS) entry which is preliminary data.</text>
</comment>
<dbReference type="PANTHER" id="PTHR24252">
    <property type="entry name" value="ACROSIN-RELATED"/>
    <property type="match status" value="1"/>
</dbReference>
<proteinExistence type="predicted"/>
<feature type="transmembrane region" description="Helical" evidence="6">
    <location>
        <begin position="288"/>
        <end position="310"/>
    </location>
</feature>
<keyword evidence="4" id="KW-1015">Disulfide bond</keyword>
<name>A0ABR0Y5H8_HUSHU</name>
<dbReference type="InterPro" id="IPR001314">
    <property type="entry name" value="Peptidase_S1A"/>
</dbReference>
<dbReference type="Proteomes" id="UP001369086">
    <property type="component" value="Unassembled WGS sequence"/>
</dbReference>
<dbReference type="EMBL" id="JAHFZB010000048">
    <property type="protein sequence ID" value="KAK6467699.1"/>
    <property type="molecule type" value="Genomic_DNA"/>
</dbReference>
<evidence type="ECO:0000256" key="7">
    <source>
        <dbReference type="SAM" id="SignalP"/>
    </source>
</evidence>
<organism evidence="9 10">
    <name type="scientific">Huso huso</name>
    <name type="common">Beluga</name>
    <name type="synonym">Acipenser huso</name>
    <dbReference type="NCBI Taxonomy" id="61971"/>
    <lineage>
        <taxon>Eukaryota</taxon>
        <taxon>Metazoa</taxon>
        <taxon>Chordata</taxon>
        <taxon>Craniata</taxon>
        <taxon>Vertebrata</taxon>
        <taxon>Euteleostomi</taxon>
        <taxon>Actinopterygii</taxon>
        <taxon>Chondrostei</taxon>
        <taxon>Acipenseriformes</taxon>
        <taxon>Acipenseridae</taxon>
        <taxon>Huso</taxon>
    </lineage>
</organism>
<evidence type="ECO:0000259" key="8">
    <source>
        <dbReference type="PROSITE" id="PS50240"/>
    </source>
</evidence>
<keyword evidence="10" id="KW-1185">Reference proteome</keyword>
<dbReference type="PROSITE" id="PS00135">
    <property type="entry name" value="TRYPSIN_SER"/>
    <property type="match status" value="1"/>
</dbReference>
<dbReference type="InterPro" id="IPR001254">
    <property type="entry name" value="Trypsin_dom"/>
</dbReference>
<dbReference type="InterPro" id="IPR033116">
    <property type="entry name" value="TRYPSIN_SER"/>
</dbReference>
<dbReference type="PROSITE" id="PS00134">
    <property type="entry name" value="TRYPSIN_HIS"/>
    <property type="match status" value="1"/>
</dbReference>
<keyword evidence="3 5" id="KW-0720">Serine protease</keyword>
<dbReference type="InterPro" id="IPR018114">
    <property type="entry name" value="TRYPSIN_HIS"/>
</dbReference>